<feature type="transmembrane region" description="Helical" evidence="7">
    <location>
        <begin position="21"/>
        <end position="38"/>
    </location>
</feature>
<evidence type="ECO:0000256" key="4">
    <source>
        <dbReference type="ARBA" id="ARBA00022692"/>
    </source>
</evidence>
<name>A0A917ULS4_9DEIO</name>
<dbReference type="InterPro" id="IPR005829">
    <property type="entry name" value="Sugar_transporter_CS"/>
</dbReference>
<feature type="transmembrane region" description="Helical" evidence="7">
    <location>
        <begin position="296"/>
        <end position="322"/>
    </location>
</feature>
<dbReference type="SUPFAM" id="SSF103473">
    <property type="entry name" value="MFS general substrate transporter"/>
    <property type="match status" value="1"/>
</dbReference>
<keyword evidence="4 7" id="KW-0812">Transmembrane</keyword>
<feature type="transmembrane region" description="Helical" evidence="7">
    <location>
        <begin position="140"/>
        <end position="158"/>
    </location>
</feature>
<feature type="domain" description="Major facilitator superfamily (MFS) profile" evidence="8">
    <location>
        <begin position="1"/>
        <end position="402"/>
    </location>
</feature>
<evidence type="ECO:0000313" key="10">
    <source>
        <dbReference type="Proteomes" id="UP000635726"/>
    </source>
</evidence>
<keyword evidence="6 7" id="KW-0472">Membrane</keyword>
<feature type="transmembrane region" description="Helical" evidence="7">
    <location>
        <begin position="44"/>
        <end position="62"/>
    </location>
</feature>
<organism evidence="9 10">
    <name type="scientific">Deinococcus aquiradiocola</name>
    <dbReference type="NCBI Taxonomy" id="393059"/>
    <lineage>
        <taxon>Bacteria</taxon>
        <taxon>Thermotogati</taxon>
        <taxon>Deinococcota</taxon>
        <taxon>Deinococci</taxon>
        <taxon>Deinococcales</taxon>
        <taxon>Deinococcaceae</taxon>
        <taxon>Deinococcus</taxon>
    </lineage>
</organism>
<dbReference type="InterPro" id="IPR050171">
    <property type="entry name" value="MFS_Transporters"/>
</dbReference>
<dbReference type="PROSITE" id="PS50850">
    <property type="entry name" value="MFS"/>
    <property type="match status" value="1"/>
</dbReference>
<feature type="transmembrane region" description="Helical" evidence="7">
    <location>
        <begin position="164"/>
        <end position="181"/>
    </location>
</feature>
<dbReference type="RefSeq" id="WP_188961068.1">
    <property type="nucleotide sequence ID" value="NZ_BMOE01000002.1"/>
</dbReference>
<feature type="transmembrane region" description="Helical" evidence="7">
    <location>
        <begin position="100"/>
        <end position="119"/>
    </location>
</feature>
<dbReference type="PROSITE" id="PS00216">
    <property type="entry name" value="SUGAR_TRANSPORT_1"/>
    <property type="match status" value="1"/>
</dbReference>
<feature type="transmembrane region" description="Helical" evidence="7">
    <location>
        <begin position="372"/>
        <end position="393"/>
    </location>
</feature>
<evidence type="ECO:0000256" key="5">
    <source>
        <dbReference type="ARBA" id="ARBA00022989"/>
    </source>
</evidence>
<dbReference type="CDD" id="cd17329">
    <property type="entry name" value="MFS_MdtH_MDR_like"/>
    <property type="match status" value="1"/>
</dbReference>
<comment type="subcellular location">
    <subcellularLocation>
        <location evidence="1">Cell membrane</location>
        <topology evidence="1">Multi-pass membrane protein</topology>
    </subcellularLocation>
</comment>
<reference evidence="9" key="1">
    <citation type="journal article" date="2014" name="Int. J. Syst. Evol. Microbiol.">
        <title>Complete genome sequence of Corynebacterium casei LMG S-19264T (=DSM 44701T), isolated from a smear-ripened cheese.</title>
        <authorList>
            <consortium name="US DOE Joint Genome Institute (JGI-PGF)"/>
            <person name="Walter F."/>
            <person name="Albersmeier A."/>
            <person name="Kalinowski J."/>
            <person name="Ruckert C."/>
        </authorList>
    </citation>
    <scope>NUCLEOTIDE SEQUENCE</scope>
    <source>
        <strain evidence="9">JCM 14371</strain>
    </source>
</reference>
<keyword evidence="3" id="KW-1003">Cell membrane</keyword>
<proteinExistence type="predicted"/>
<keyword evidence="5 7" id="KW-1133">Transmembrane helix</keyword>
<accession>A0A917ULS4</accession>
<feature type="transmembrane region" description="Helical" evidence="7">
    <location>
        <begin position="215"/>
        <end position="238"/>
    </location>
</feature>
<evidence type="ECO:0000256" key="6">
    <source>
        <dbReference type="ARBA" id="ARBA00023136"/>
    </source>
</evidence>
<dbReference type="AlphaFoldDB" id="A0A917ULS4"/>
<comment type="caution">
    <text evidence="9">The sequence shown here is derived from an EMBL/GenBank/DDBJ whole genome shotgun (WGS) entry which is preliminary data.</text>
</comment>
<dbReference type="PANTHER" id="PTHR23517:SF3">
    <property type="entry name" value="INTEGRAL MEMBRANE TRANSPORT PROTEIN"/>
    <property type="match status" value="1"/>
</dbReference>
<dbReference type="PANTHER" id="PTHR23517">
    <property type="entry name" value="RESISTANCE PROTEIN MDTM, PUTATIVE-RELATED-RELATED"/>
    <property type="match status" value="1"/>
</dbReference>
<evidence type="ECO:0000259" key="8">
    <source>
        <dbReference type="PROSITE" id="PS50850"/>
    </source>
</evidence>
<feature type="transmembrane region" description="Helical" evidence="7">
    <location>
        <begin position="258"/>
        <end position="284"/>
    </location>
</feature>
<evidence type="ECO:0000256" key="2">
    <source>
        <dbReference type="ARBA" id="ARBA00022448"/>
    </source>
</evidence>
<keyword evidence="2" id="KW-0813">Transport</keyword>
<evidence type="ECO:0000256" key="3">
    <source>
        <dbReference type="ARBA" id="ARBA00022475"/>
    </source>
</evidence>
<keyword evidence="10" id="KW-1185">Reference proteome</keyword>
<dbReference type="EMBL" id="BMOE01000002">
    <property type="protein sequence ID" value="GGJ66899.1"/>
    <property type="molecule type" value="Genomic_DNA"/>
</dbReference>
<dbReference type="Pfam" id="PF07690">
    <property type="entry name" value="MFS_1"/>
    <property type="match status" value="2"/>
</dbReference>
<protein>
    <submittedName>
        <fullName evidence="9">MFS transporter</fullName>
    </submittedName>
</protein>
<dbReference type="Gene3D" id="1.20.1250.20">
    <property type="entry name" value="MFS general substrate transporter like domains"/>
    <property type="match status" value="1"/>
</dbReference>
<dbReference type="GO" id="GO:0022857">
    <property type="term" value="F:transmembrane transporter activity"/>
    <property type="evidence" value="ECO:0007669"/>
    <property type="project" value="InterPro"/>
</dbReference>
<reference evidence="9" key="2">
    <citation type="submission" date="2020-09" db="EMBL/GenBank/DDBJ databases">
        <authorList>
            <person name="Sun Q."/>
            <person name="Ohkuma M."/>
        </authorList>
    </citation>
    <scope>NUCLEOTIDE SEQUENCE</scope>
    <source>
        <strain evidence="9">JCM 14371</strain>
    </source>
</reference>
<dbReference type="InterPro" id="IPR036259">
    <property type="entry name" value="MFS_trans_sf"/>
</dbReference>
<evidence type="ECO:0000313" key="9">
    <source>
        <dbReference type="EMBL" id="GGJ66899.1"/>
    </source>
</evidence>
<gene>
    <name evidence="9" type="ORF">GCM10008939_08870</name>
</gene>
<dbReference type="GO" id="GO:0005886">
    <property type="term" value="C:plasma membrane"/>
    <property type="evidence" value="ECO:0007669"/>
    <property type="project" value="UniProtKB-SubCell"/>
</dbReference>
<sequence>MWSSLHPNVRTRITTSFLSRLVGGAVFPFMAVYFTAHLGAGRAAVLLALLVLAQFLAGLYGGGLADAWGRRRTLLLGEALKFVAFAGMLTANAWTPHPWATFAAVLAVNVASGLLNPAAEAMLVDVSTPQTRTFMYAVNYWAVNASLLVGSLLGGWLYRDHFPLLLALMCGMSAVTWWLSWARMTETRGAAVTSRAAPGLLALGRSYRAVLRDPAFLLFTLGGVAVLGIEFSRANWVAVHLAQTFTPTPLFGLPLDGLRVAGVLTAVNTLLIVAFTAPVTAWIAARAPRPTMQAGFVLFAAGFAVLACRTELWVLLLGSVVLTVGELLYVPTRQALLADLVPEDRRGAYLAVNGQVFTLAKWVATLGLPLGAVWGASGMAALTFALGLLGVLFSRLALRGPAGLIGERGPVTGPA</sequence>
<dbReference type="InterPro" id="IPR020846">
    <property type="entry name" value="MFS_dom"/>
</dbReference>
<feature type="transmembrane region" description="Helical" evidence="7">
    <location>
        <begin position="74"/>
        <end position="94"/>
    </location>
</feature>
<dbReference type="Proteomes" id="UP000635726">
    <property type="component" value="Unassembled WGS sequence"/>
</dbReference>
<evidence type="ECO:0000256" key="7">
    <source>
        <dbReference type="SAM" id="Phobius"/>
    </source>
</evidence>
<dbReference type="InterPro" id="IPR011701">
    <property type="entry name" value="MFS"/>
</dbReference>
<evidence type="ECO:0000256" key="1">
    <source>
        <dbReference type="ARBA" id="ARBA00004651"/>
    </source>
</evidence>